<organism evidence="4 5">
    <name type="scientific">Acidicapsa dinghuensis</name>
    <dbReference type="NCBI Taxonomy" id="2218256"/>
    <lineage>
        <taxon>Bacteria</taxon>
        <taxon>Pseudomonadati</taxon>
        <taxon>Acidobacteriota</taxon>
        <taxon>Terriglobia</taxon>
        <taxon>Terriglobales</taxon>
        <taxon>Acidobacteriaceae</taxon>
        <taxon>Acidicapsa</taxon>
    </lineage>
</organism>
<dbReference type="Gene3D" id="1.25.40.10">
    <property type="entry name" value="Tetratricopeptide repeat domain"/>
    <property type="match status" value="3"/>
</dbReference>
<feature type="region of interest" description="Disordered" evidence="2">
    <location>
        <begin position="1"/>
        <end position="33"/>
    </location>
</feature>
<comment type="caution">
    <text evidence="4">The sequence shown here is derived from an EMBL/GenBank/DDBJ whole genome shotgun (WGS) entry which is preliminary data.</text>
</comment>
<dbReference type="RefSeq" id="WP_263333775.1">
    <property type="nucleotide sequence ID" value="NZ_JAGSYH010000002.1"/>
</dbReference>
<accession>A0ABW1EAM3</accession>
<keyword evidence="1" id="KW-0802">TPR repeat</keyword>
<reference evidence="5" key="1">
    <citation type="journal article" date="2019" name="Int. J. Syst. Evol. Microbiol.">
        <title>The Global Catalogue of Microorganisms (GCM) 10K type strain sequencing project: providing services to taxonomists for standard genome sequencing and annotation.</title>
        <authorList>
            <consortium name="The Broad Institute Genomics Platform"/>
            <consortium name="The Broad Institute Genome Sequencing Center for Infectious Disease"/>
            <person name="Wu L."/>
            <person name="Ma J."/>
        </authorList>
    </citation>
    <scope>NUCLEOTIDE SEQUENCE [LARGE SCALE GENOMIC DNA]</scope>
    <source>
        <strain evidence="5">JCM 4087</strain>
    </source>
</reference>
<dbReference type="PANTHER" id="PTHR12558">
    <property type="entry name" value="CELL DIVISION CYCLE 16,23,27"/>
    <property type="match status" value="1"/>
</dbReference>
<dbReference type="EMBL" id="JBHSPH010000001">
    <property type="protein sequence ID" value="MFC5861394.1"/>
    <property type="molecule type" value="Genomic_DNA"/>
</dbReference>
<dbReference type="InterPro" id="IPR011990">
    <property type="entry name" value="TPR-like_helical_dom_sf"/>
</dbReference>
<dbReference type="Pfam" id="PF13374">
    <property type="entry name" value="TPR_10"/>
    <property type="match status" value="1"/>
</dbReference>
<feature type="domain" description="DUF5107" evidence="3">
    <location>
        <begin position="71"/>
        <end position="259"/>
    </location>
</feature>
<dbReference type="Pfam" id="PF17128">
    <property type="entry name" value="DUF5107"/>
    <property type="match status" value="2"/>
</dbReference>
<dbReference type="PROSITE" id="PS50005">
    <property type="entry name" value="TPR"/>
    <property type="match status" value="1"/>
</dbReference>
<dbReference type="InterPro" id="IPR033396">
    <property type="entry name" value="DUF5107"/>
</dbReference>
<evidence type="ECO:0000259" key="3">
    <source>
        <dbReference type="Pfam" id="PF17128"/>
    </source>
</evidence>
<dbReference type="SMART" id="SM00028">
    <property type="entry name" value="TPR"/>
    <property type="match status" value="5"/>
</dbReference>
<evidence type="ECO:0000313" key="5">
    <source>
        <dbReference type="Proteomes" id="UP001596091"/>
    </source>
</evidence>
<sequence>MREDIVDANSPTRPPAAEVPKLELPPPPDAERGPVRAWRAQVSMLTYMPAIPDPNPLFLEKRVYQGSSGRVYPLPVIDYVERTPQPHFWDAVHIENEFLRLMILPAIGGRIHVGVDKRTGYDFFYRQNVIKPALVGLAGPWISGGVEFNWPQHHRPATFMPVETAIERAADGSVTIWCSDHDPMVRMKGMHGICLHPGKAYVELKVRLYNRTLQTQTFLWWANVATHVHEQYQSFFPKDVRYAADHAKRAVTEYPLSHGLYYGIDYDERARFGVPPEEMPGQFVPDGSYPPNDLGWYANIPVPTSYMIVGSRGDFFGGYDHHRRAGTVAYADHHIAPGKKQWTWGNHEFGYAWDRSLTDNDGPYVELMSGVYTDNQPDFSILAPGETKTFSQYWYPIGDIGIPDLANLHAALRVDKSDELVTVHLQVTKNLPNACLMVRIGDSEIALWTGSLSTVDPLHLQFPTNGISGPLAVTLIDGDRHVLRYAPDEIEPVPSPLVATEPPLPEEVTSNDELFLNGLHLEQYRHPTRAPEIYWREAIKRDPGDSRCNLALGRWHLNRGEFPEAERYLRTAIARLTVRNPNPPDGEPHYTLGLTLSYQQRLEEAYDAFYKSTWNAAWRAPAYHRLAEIDCTRADWTTALDHLDRSLRAETDNLNARNLRTLVLRRLGRPAEAAAFLEETRTLDPLDIYGRWLATDVPPQDGQLLLDLALDLVRAGFLGEALSILTTTNPSTTAGAEPIALYLRADLFDRLGHCTETAVTRESARRADPAFVFPNRIEELVLLSKAIAANSSDPHAPYYLGNLLYDRRRYTEAILMWERSVALEPSFATPWRNLGIAYFNVLHDPLRALQAFAKARTAAPCDARILYEHDQLLKRTGHALSERLAALEANAALVEQRDDLSVELISLLNSLDQPQRALDLLLGRQFQPWEGGEGLVLSQYVRANVLLAHRFLQHGEPVRAIARLVSASNPPENLSEAKHLLMNLSMIDYWLGEAHYQAGNRREAEHHWTLAARQKGDFQQMQAKTVSENTYWSACALRRLGREQDAIHVFRTILDHAAELQSQAPKIDYFATSLPAMLLFDEDLTRRQSITARFLEAQARLGLGEDAEGLCLLEEVLAMDNAHTGAIDLFWFHKG</sequence>
<dbReference type="InterPro" id="IPR019734">
    <property type="entry name" value="TPR_rpt"/>
</dbReference>
<dbReference type="Proteomes" id="UP001596091">
    <property type="component" value="Unassembled WGS sequence"/>
</dbReference>
<keyword evidence="5" id="KW-1185">Reference proteome</keyword>
<evidence type="ECO:0000256" key="2">
    <source>
        <dbReference type="SAM" id="MobiDB-lite"/>
    </source>
</evidence>
<protein>
    <submittedName>
        <fullName evidence="4">DUF5107 domain-containing protein</fullName>
    </submittedName>
</protein>
<evidence type="ECO:0000256" key="1">
    <source>
        <dbReference type="PROSITE-ProRule" id="PRU00339"/>
    </source>
</evidence>
<gene>
    <name evidence="4" type="ORF">ACFPT7_03730</name>
</gene>
<feature type="domain" description="DUF5107" evidence="3">
    <location>
        <begin position="298"/>
        <end position="397"/>
    </location>
</feature>
<dbReference type="Pfam" id="PF13432">
    <property type="entry name" value="TPR_16"/>
    <property type="match status" value="2"/>
</dbReference>
<proteinExistence type="predicted"/>
<evidence type="ECO:0000313" key="4">
    <source>
        <dbReference type="EMBL" id="MFC5861394.1"/>
    </source>
</evidence>
<feature type="repeat" description="TPR" evidence="1">
    <location>
        <begin position="794"/>
        <end position="827"/>
    </location>
</feature>
<name>A0ABW1EAM3_9BACT</name>
<dbReference type="PANTHER" id="PTHR12558:SF13">
    <property type="entry name" value="CELL DIVISION CYCLE PROTEIN 27 HOMOLOG"/>
    <property type="match status" value="1"/>
</dbReference>
<dbReference type="SUPFAM" id="SSF48452">
    <property type="entry name" value="TPR-like"/>
    <property type="match status" value="3"/>
</dbReference>